<sequence>MRKLLIIACCFSYFIGFSQENDSILTLEEYLGFVKKYHPIVKQAKLITSESEIKLLKSRGAFDPKLEVDYNSKKFKNTEYYDKLNATFKIPTWYGVELKANYENNEGSYLNPEFTVPTDGLYSAGISVSLAKGLLTNERMATLKQAKLYNKQAEAKQKLVLNDILYNSIISYFNWLKNYETQLIYNDYVANAKTRLNNVSISYKAGDKPAIDTLEASINLKNRMLSFEKSKIGYIKSKLEISNYLWLDNNLPLELEDKIKPDTNTISSIDVVLNSSILNMKDYYIQNHPKLQELGFKKESLTIDKRLKANNLLPKIDLQYNFLTTEFKSINSLNTSSYKTGLDISFPLFLRKERADLKLAKLKLKDIDFDISATEISLKNKIKSTFQEIESYKAQYAILIDLIKDYKQLVKSEERKFSLGEGSLFLVNYREVKLIENQLKIIDTEYQLFNSKSNLLRVVNKLEL</sequence>
<proteinExistence type="inferred from homology"/>
<comment type="similarity">
    <text evidence="2">Belongs to the outer membrane factor (OMF) (TC 1.B.17) family.</text>
</comment>
<dbReference type="Pfam" id="PF02321">
    <property type="entry name" value="OEP"/>
    <property type="match status" value="1"/>
</dbReference>
<dbReference type="PANTHER" id="PTHR30026">
    <property type="entry name" value="OUTER MEMBRANE PROTEIN TOLC"/>
    <property type="match status" value="1"/>
</dbReference>
<evidence type="ECO:0000313" key="8">
    <source>
        <dbReference type="EMBL" id="SNR35401.1"/>
    </source>
</evidence>
<evidence type="ECO:0000256" key="2">
    <source>
        <dbReference type="ARBA" id="ARBA00007613"/>
    </source>
</evidence>
<name>A0A238VMI9_9FLAO</name>
<evidence type="ECO:0000256" key="1">
    <source>
        <dbReference type="ARBA" id="ARBA00004442"/>
    </source>
</evidence>
<dbReference type="Gene3D" id="1.20.1600.10">
    <property type="entry name" value="Outer membrane efflux proteins (OEP)"/>
    <property type="match status" value="1"/>
</dbReference>
<dbReference type="GO" id="GO:0015288">
    <property type="term" value="F:porin activity"/>
    <property type="evidence" value="ECO:0007669"/>
    <property type="project" value="TreeGrafter"/>
</dbReference>
<keyword evidence="9" id="KW-1185">Reference proteome</keyword>
<evidence type="ECO:0000313" key="9">
    <source>
        <dbReference type="Proteomes" id="UP000198412"/>
    </source>
</evidence>
<protein>
    <submittedName>
        <fullName evidence="8">Outer membrane efflux protein</fullName>
    </submittedName>
</protein>
<dbReference type="EMBL" id="FZNX01000001">
    <property type="protein sequence ID" value="SNR35401.1"/>
    <property type="molecule type" value="Genomic_DNA"/>
</dbReference>
<dbReference type="GO" id="GO:0015562">
    <property type="term" value="F:efflux transmembrane transporter activity"/>
    <property type="evidence" value="ECO:0007669"/>
    <property type="project" value="InterPro"/>
</dbReference>
<accession>A0A238VMI9</accession>
<keyword evidence="5" id="KW-0812">Transmembrane</keyword>
<organism evidence="8 9">
    <name type="scientific">Lutibacter flavus</name>
    <dbReference type="NCBI Taxonomy" id="691689"/>
    <lineage>
        <taxon>Bacteria</taxon>
        <taxon>Pseudomonadati</taxon>
        <taxon>Bacteroidota</taxon>
        <taxon>Flavobacteriia</taxon>
        <taxon>Flavobacteriales</taxon>
        <taxon>Flavobacteriaceae</taxon>
        <taxon>Lutibacter</taxon>
    </lineage>
</organism>
<comment type="subcellular location">
    <subcellularLocation>
        <location evidence="1">Cell outer membrane</location>
    </subcellularLocation>
</comment>
<gene>
    <name evidence="8" type="ORF">SAMN04488111_0713</name>
</gene>
<dbReference type="InterPro" id="IPR051906">
    <property type="entry name" value="TolC-like"/>
</dbReference>
<evidence type="ECO:0000256" key="4">
    <source>
        <dbReference type="ARBA" id="ARBA00022452"/>
    </source>
</evidence>
<keyword evidence="7" id="KW-0998">Cell outer membrane</keyword>
<dbReference type="RefSeq" id="WP_089377034.1">
    <property type="nucleotide sequence ID" value="NZ_FZNX01000001.1"/>
</dbReference>
<evidence type="ECO:0000256" key="5">
    <source>
        <dbReference type="ARBA" id="ARBA00022692"/>
    </source>
</evidence>
<evidence type="ECO:0000256" key="3">
    <source>
        <dbReference type="ARBA" id="ARBA00022448"/>
    </source>
</evidence>
<keyword evidence="3" id="KW-0813">Transport</keyword>
<keyword evidence="6" id="KW-0472">Membrane</keyword>
<keyword evidence="4" id="KW-1134">Transmembrane beta strand</keyword>
<reference evidence="9" key="1">
    <citation type="submission" date="2017-06" db="EMBL/GenBank/DDBJ databases">
        <authorList>
            <person name="Varghese N."/>
            <person name="Submissions S."/>
        </authorList>
    </citation>
    <scope>NUCLEOTIDE SEQUENCE [LARGE SCALE GENOMIC DNA]</scope>
    <source>
        <strain evidence="9">DSM 27993</strain>
    </source>
</reference>
<dbReference type="AlphaFoldDB" id="A0A238VMI9"/>
<dbReference type="OrthoDB" id="581172at2"/>
<dbReference type="PANTHER" id="PTHR30026:SF20">
    <property type="entry name" value="OUTER MEMBRANE PROTEIN TOLC"/>
    <property type="match status" value="1"/>
</dbReference>
<dbReference type="Proteomes" id="UP000198412">
    <property type="component" value="Unassembled WGS sequence"/>
</dbReference>
<dbReference type="SUPFAM" id="SSF56954">
    <property type="entry name" value="Outer membrane efflux proteins (OEP)"/>
    <property type="match status" value="1"/>
</dbReference>
<evidence type="ECO:0000256" key="7">
    <source>
        <dbReference type="ARBA" id="ARBA00023237"/>
    </source>
</evidence>
<dbReference type="InterPro" id="IPR003423">
    <property type="entry name" value="OMP_efflux"/>
</dbReference>
<evidence type="ECO:0000256" key="6">
    <source>
        <dbReference type="ARBA" id="ARBA00023136"/>
    </source>
</evidence>
<dbReference type="GO" id="GO:1990281">
    <property type="term" value="C:efflux pump complex"/>
    <property type="evidence" value="ECO:0007669"/>
    <property type="project" value="TreeGrafter"/>
</dbReference>
<dbReference type="GO" id="GO:0009279">
    <property type="term" value="C:cell outer membrane"/>
    <property type="evidence" value="ECO:0007669"/>
    <property type="project" value="UniProtKB-SubCell"/>
</dbReference>